<evidence type="ECO:0000259" key="4">
    <source>
        <dbReference type="PROSITE" id="PS50893"/>
    </source>
</evidence>
<dbReference type="Gene3D" id="3.40.50.300">
    <property type="entry name" value="P-loop containing nucleotide triphosphate hydrolases"/>
    <property type="match status" value="1"/>
</dbReference>
<dbReference type="OrthoDB" id="6461291at2"/>
<dbReference type="Proteomes" id="UP000019464">
    <property type="component" value="Unassembled WGS sequence"/>
</dbReference>
<accession>W9V338</accession>
<dbReference type="PROSITE" id="PS50893">
    <property type="entry name" value="ABC_TRANSPORTER_2"/>
    <property type="match status" value="1"/>
</dbReference>
<dbReference type="STRING" id="1229521.D791_01781"/>
<name>W9V338_9GAMM</name>
<dbReference type="EMBL" id="AONB01000007">
    <property type="protein sequence ID" value="EXJ11326.1"/>
    <property type="molecule type" value="Genomic_DNA"/>
</dbReference>
<sequence length="250" mass="28156">MLLLTDFQVKIDHKTRLNIPKAELSNSGIIGVIGPNGSGKSTLLKSLAGFLNHSGKKQLDHQWPSSNQISYMPQAYLVKSKLKVEDCVLLGQREQLSWRITETQRSKAMEILNELQLSHLAKRSMDSLSGGQQQMVLLAQRLSRNPTLLLLDEPTSALDMYHQLEVLSILQSFIQTHRTTVIIALHELTLASRFTDQLIILKEGQLVSYGNTHQLITEALISQVYQIDCQILTTHEQKPVVVPIRSKRCV</sequence>
<evidence type="ECO:0000313" key="5">
    <source>
        <dbReference type="EMBL" id="EXJ11326.1"/>
    </source>
</evidence>
<dbReference type="InterPro" id="IPR027417">
    <property type="entry name" value="P-loop_NTPase"/>
</dbReference>
<dbReference type="GO" id="GO:0016887">
    <property type="term" value="F:ATP hydrolysis activity"/>
    <property type="evidence" value="ECO:0007669"/>
    <property type="project" value="InterPro"/>
</dbReference>
<reference evidence="5 6" key="2">
    <citation type="journal article" date="2015" name="Syst. Appl. Microbiol.">
        <title>Nitrincola nitratireducens sp. nov. isolated from a haloalkaline crater lake.</title>
        <authorList>
            <person name="Singh A."/>
            <person name="Vaidya B."/>
            <person name="Tanuku N.R."/>
            <person name="Pinnaka A.K."/>
        </authorList>
    </citation>
    <scope>NUCLEOTIDE SEQUENCE [LARGE SCALE GENOMIC DNA]</scope>
    <source>
        <strain evidence="5 6">AK23</strain>
    </source>
</reference>
<keyword evidence="5" id="KW-0378">Hydrolase</keyword>
<dbReference type="InterPro" id="IPR050153">
    <property type="entry name" value="Metal_Ion_Import_ABC"/>
</dbReference>
<dbReference type="AlphaFoldDB" id="W9V338"/>
<keyword evidence="2" id="KW-0547">Nucleotide-binding</keyword>
<dbReference type="CDD" id="cd03214">
    <property type="entry name" value="ABC_Iron-Siderophores_B12_Hemin"/>
    <property type="match status" value="1"/>
</dbReference>
<evidence type="ECO:0000256" key="1">
    <source>
        <dbReference type="ARBA" id="ARBA00022448"/>
    </source>
</evidence>
<evidence type="ECO:0000256" key="3">
    <source>
        <dbReference type="ARBA" id="ARBA00022840"/>
    </source>
</evidence>
<gene>
    <name evidence="5" type="primary">fhuC_3</name>
    <name evidence="5" type="ORF">D791_01781</name>
</gene>
<reference evidence="6" key="1">
    <citation type="submission" date="2012-11" db="EMBL/GenBank/DDBJ databases">
        <authorList>
            <person name="Singh A."/>
            <person name="Pinnaka A.K."/>
            <person name="Vaidya B."/>
        </authorList>
    </citation>
    <scope>NUCLEOTIDE SEQUENCE [LARGE SCALE GENOMIC DNA]</scope>
    <source>
        <strain evidence="6">AK23</strain>
    </source>
</reference>
<dbReference type="RefSeq" id="WP_036510111.1">
    <property type="nucleotide sequence ID" value="NZ_AONB01000007.1"/>
</dbReference>
<proteinExistence type="predicted"/>
<dbReference type="PANTHER" id="PTHR42734:SF21">
    <property type="entry name" value="IRON ABC TRANSPORTER, ATP-BINDING PROTEIN"/>
    <property type="match status" value="1"/>
</dbReference>
<protein>
    <submittedName>
        <fullName evidence="5">Iron(3+)-hydroxamate import ATP-binding protein FhuC</fullName>
        <ecNumber evidence="5">3.6.3.34</ecNumber>
    </submittedName>
</protein>
<keyword evidence="1" id="KW-0813">Transport</keyword>
<dbReference type="SMART" id="SM00382">
    <property type="entry name" value="AAA"/>
    <property type="match status" value="1"/>
</dbReference>
<keyword evidence="6" id="KW-1185">Reference proteome</keyword>
<dbReference type="GO" id="GO:0005524">
    <property type="term" value="F:ATP binding"/>
    <property type="evidence" value="ECO:0007669"/>
    <property type="project" value="UniProtKB-KW"/>
</dbReference>
<dbReference type="Pfam" id="PF00005">
    <property type="entry name" value="ABC_tran"/>
    <property type="match status" value="1"/>
</dbReference>
<evidence type="ECO:0000313" key="6">
    <source>
        <dbReference type="Proteomes" id="UP000019464"/>
    </source>
</evidence>
<dbReference type="InterPro" id="IPR003439">
    <property type="entry name" value="ABC_transporter-like_ATP-bd"/>
</dbReference>
<organism evidence="5 6">
    <name type="scientific">Nitrincola nitratireducens</name>
    <dbReference type="NCBI Taxonomy" id="1229521"/>
    <lineage>
        <taxon>Bacteria</taxon>
        <taxon>Pseudomonadati</taxon>
        <taxon>Pseudomonadota</taxon>
        <taxon>Gammaproteobacteria</taxon>
        <taxon>Oceanospirillales</taxon>
        <taxon>Oceanospirillaceae</taxon>
        <taxon>Nitrincola</taxon>
    </lineage>
</organism>
<evidence type="ECO:0000256" key="2">
    <source>
        <dbReference type="ARBA" id="ARBA00022741"/>
    </source>
</evidence>
<dbReference type="PANTHER" id="PTHR42734">
    <property type="entry name" value="METAL TRANSPORT SYSTEM ATP-BINDING PROTEIN TM_0124-RELATED"/>
    <property type="match status" value="1"/>
</dbReference>
<keyword evidence="3 5" id="KW-0067">ATP-binding</keyword>
<dbReference type="SUPFAM" id="SSF52540">
    <property type="entry name" value="P-loop containing nucleoside triphosphate hydrolases"/>
    <property type="match status" value="1"/>
</dbReference>
<dbReference type="InterPro" id="IPR003593">
    <property type="entry name" value="AAA+_ATPase"/>
</dbReference>
<comment type="caution">
    <text evidence="5">The sequence shown here is derived from an EMBL/GenBank/DDBJ whole genome shotgun (WGS) entry which is preliminary data.</text>
</comment>
<dbReference type="EC" id="3.6.3.34" evidence="5"/>
<feature type="domain" description="ABC transporter" evidence="4">
    <location>
        <begin position="2"/>
        <end position="228"/>
    </location>
</feature>